<dbReference type="STRING" id="158607.A0A2P5HHM2"/>
<keyword evidence="2" id="KW-0597">Phosphoprotein</keyword>
<evidence type="ECO:0000256" key="1">
    <source>
        <dbReference type="ARBA" id="ARBA00022450"/>
    </source>
</evidence>
<dbReference type="PANTHER" id="PTHR45527:SF1">
    <property type="entry name" value="FATTY ACID SYNTHASE"/>
    <property type="match status" value="1"/>
</dbReference>
<dbReference type="InParanoid" id="A0A2P5HHM2"/>
<dbReference type="GO" id="GO:0044550">
    <property type="term" value="P:secondary metabolite biosynthetic process"/>
    <property type="evidence" value="ECO:0007669"/>
    <property type="project" value="TreeGrafter"/>
</dbReference>
<comment type="caution">
    <text evidence="5">The sequence shown here is derived from an EMBL/GenBank/DDBJ whole genome shotgun (WGS) entry which is preliminary data.</text>
</comment>
<dbReference type="InterPro" id="IPR009081">
    <property type="entry name" value="PP-bd_ACP"/>
</dbReference>
<gene>
    <name evidence="5" type="ORF">DHEL01_v211857</name>
</gene>
<dbReference type="InterPro" id="IPR045851">
    <property type="entry name" value="AMP-bd_C_sf"/>
</dbReference>
<dbReference type="SUPFAM" id="SSF51735">
    <property type="entry name" value="NAD(P)-binding Rossmann-fold domains"/>
    <property type="match status" value="1"/>
</dbReference>
<dbReference type="EMBL" id="MAVT02002017">
    <property type="protein sequence ID" value="POS69749.1"/>
    <property type="molecule type" value="Genomic_DNA"/>
</dbReference>
<dbReference type="GO" id="GO:0043041">
    <property type="term" value="P:amino acid activation for nonribosomal peptide biosynthetic process"/>
    <property type="evidence" value="ECO:0007669"/>
    <property type="project" value="TreeGrafter"/>
</dbReference>
<dbReference type="Proteomes" id="UP000094444">
    <property type="component" value="Unassembled WGS sequence"/>
</dbReference>
<dbReference type="PROSITE" id="PS50075">
    <property type="entry name" value="CARRIER"/>
    <property type="match status" value="1"/>
</dbReference>
<dbReference type="InterPro" id="IPR000873">
    <property type="entry name" value="AMP-dep_synth/lig_dom"/>
</dbReference>
<name>A0A2P5HHM2_DIAHE</name>
<dbReference type="InterPro" id="IPR036736">
    <property type="entry name" value="ACP-like_sf"/>
</dbReference>
<evidence type="ECO:0000256" key="3">
    <source>
        <dbReference type="ARBA" id="ARBA00022598"/>
    </source>
</evidence>
<dbReference type="InterPro" id="IPR013968">
    <property type="entry name" value="PKS_KR"/>
</dbReference>
<dbReference type="InterPro" id="IPR020845">
    <property type="entry name" value="AMP-binding_CS"/>
</dbReference>
<dbReference type="GO" id="GO:0016874">
    <property type="term" value="F:ligase activity"/>
    <property type="evidence" value="ECO:0007669"/>
    <property type="project" value="UniProtKB-KW"/>
</dbReference>
<evidence type="ECO:0000256" key="2">
    <source>
        <dbReference type="ARBA" id="ARBA00022553"/>
    </source>
</evidence>
<evidence type="ECO:0000259" key="4">
    <source>
        <dbReference type="PROSITE" id="PS50075"/>
    </source>
</evidence>
<reference evidence="5" key="1">
    <citation type="submission" date="2017-09" db="EMBL/GenBank/DDBJ databases">
        <title>Polyketide synthases of a Diaporthe helianthi virulent isolate.</title>
        <authorList>
            <person name="Baroncelli R."/>
        </authorList>
    </citation>
    <scope>NUCLEOTIDE SEQUENCE [LARGE SCALE GENOMIC DNA]</scope>
    <source>
        <strain evidence="5">7/96</strain>
    </source>
</reference>
<feature type="domain" description="Carrier" evidence="4">
    <location>
        <begin position="653"/>
        <end position="710"/>
    </location>
</feature>
<dbReference type="Gene3D" id="3.30.300.30">
    <property type="match status" value="1"/>
</dbReference>
<dbReference type="Gene3D" id="1.10.1200.10">
    <property type="entry name" value="ACP-like"/>
    <property type="match status" value="1"/>
</dbReference>
<dbReference type="GO" id="GO:0031177">
    <property type="term" value="F:phosphopantetheine binding"/>
    <property type="evidence" value="ECO:0007669"/>
    <property type="project" value="TreeGrafter"/>
</dbReference>
<dbReference type="Gene3D" id="3.40.50.12780">
    <property type="entry name" value="N-terminal domain of ligase-like"/>
    <property type="match status" value="1"/>
</dbReference>
<accession>A0A2P5HHM2</accession>
<dbReference type="OrthoDB" id="416786at2759"/>
<dbReference type="GO" id="GO:0005737">
    <property type="term" value="C:cytoplasm"/>
    <property type="evidence" value="ECO:0007669"/>
    <property type="project" value="TreeGrafter"/>
</dbReference>
<evidence type="ECO:0000313" key="6">
    <source>
        <dbReference type="Proteomes" id="UP000094444"/>
    </source>
</evidence>
<dbReference type="Pfam" id="PF08659">
    <property type="entry name" value="KR"/>
    <property type="match status" value="1"/>
</dbReference>
<dbReference type="AlphaFoldDB" id="A0A2P5HHM2"/>
<keyword evidence="1" id="KW-0596">Phosphopantetheine</keyword>
<sequence length="710" mass="77271">MIFLSFVAYVAGNAGQSAYAMANAFMAGLAANRRARGLSASVVNVGAILGNGYVSREMSREKQLALERAGFIFLSERAFHEIFAEGVLASRSDFEGNFETTTGIRLDGTDNDKQTWASNPIFSHLEARTFLGSEAEGESVTVGQNAYDLSLDILDSNGREDLVTLSVSKDLYMSGLELPSTWRGTIIDRVDRMTEQYGMNCALKDTQGNSLTYQEMERRVHQLSLELWSRDLSHGFHAGIFQEPGLDWVCSLLAILRLGGVAVPLDAQLGVERLRTMVHDCQPCVILTDESTNEQAQTICGAETESIAVSRTKSVGQSCPVRSLAKSNDTAVVIYTSGSTGKPKGIAIKHSSICNWVEFGLSRWGLVEGGEVVLQHSSYAFDMSLCQIFVGLGHGNTLIIPESTLRGDPMAISALVAEKEISVTLATPTEYISWLREDNRESLAKSSWRVAMSGGEGVSEALVQSFRSLRCAGLRLVNCYGPAETAFGCADSMISYADDSYTIPALTSLPNYSIQILDSDMKPVPTGVSGRVAIGGAGTAAGYLTDESLTNMTFLPNRYASRSFHDQGSGKELSEPDFLVAFIVPSIDVSQEDEAAFSADLQRNLPLRRYMRPSVVKFLQDIPRTASGKLDRTEVEAIPIGWDKFPGEKNVAADLSDFEETLRGLWEEALPGNTSGHTINRDTDFFHAGGNSLALINLQRLIKDHLMVEV</sequence>
<dbReference type="Gene3D" id="3.40.50.720">
    <property type="entry name" value="NAD(P)-binding Rossmann-like Domain"/>
    <property type="match status" value="1"/>
</dbReference>
<dbReference type="InterPro" id="IPR042099">
    <property type="entry name" value="ANL_N_sf"/>
</dbReference>
<dbReference type="PANTHER" id="PTHR45527">
    <property type="entry name" value="NONRIBOSOMAL PEPTIDE SYNTHETASE"/>
    <property type="match status" value="1"/>
</dbReference>
<protein>
    <recommendedName>
        <fullName evidence="4">Carrier domain-containing protein</fullName>
    </recommendedName>
</protein>
<dbReference type="SUPFAM" id="SSF47336">
    <property type="entry name" value="ACP-like"/>
    <property type="match status" value="1"/>
</dbReference>
<evidence type="ECO:0000313" key="5">
    <source>
        <dbReference type="EMBL" id="POS69749.1"/>
    </source>
</evidence>
<proteinExistence type="predicted"/>
<organism evidence="5 6">
    <name type="scientific">Diaporthe helianthi</name>
    <dbReference type="NCBI Taxonomy" id="158607"/>
    <lineage>
        <taxon>Eukaryota</taxon>
        <taxon>Fungi</taxon>
        <taxon>Dikarya</taxon>
        <taxon>Ascomycota</taxon>
        <taxon>Pezizomycotina</taxon>
        <taxon>Sordariomycetes</taxon>
        <taxon>Sordariomycetidae</taxon>
        <taxon>Diaporthales</taxon>
        <taxon>Diaporthaceae</taxon>
        <taxon>Diaporthe</taxon>
    </lineage>
</organism>
<dbReference type="Pfam" id="PF00501">
    <property type="entry name" value="AMP-binding"/>
    <property type="match status" value="1"/>
</dbReference>
<keyword evidence="6" id="KW-1185">Reference proteome</keyword>
<dbReference type="SUPFAM" id="SSF56801">
    <property type="entry name" value="Acetyl-CoA synthetase-like"/>
    <property type="match status" value="1"/>
</dbReference>
<dbReference type="InterPro" id="IPR036291">
    <property type="entry name" value="NAD(P)-bd_dom_sf"/>
</dbReference>
<dbReference type="PROSITE" id="PS00455">
    <property type="entry name" value="AMP_BINDING"/>
    <property type="match status" value="1"/>
</dbReference>
<keyword evidence="3" id="KW-0436">Ligase</keyword>